<feature type="chain" id="PRO_5047136889" evidence="3">
    <location>
        <begin position="30"/>
        <end position="152"/>
    </location>
</feature>
<dbReference type="EMBL" id="JANUGX010000016">
    <property type="protein sequence ID" value="MCS0590362.1"/>
    <property type="molecule type" value="Genomic_DNA"/>
</dbReference>
<dbReference type="PANTHER" id="PTHR35603:SF2">
    <property type="entry name" value="OUTER MEMBRANE LIPOPROTEIN"/>
    <property type="match status" value="1"/>
</dbReference>
<accession>A0ABT2A870</accession>
<gene>
    <name evidence="5" type="ORF">NX782_14295</name>
</gene>
<sequence length="152" mass="15712">MNKISAIGARLAFVAAFAAAGAAPLTAQAAQDHHQKASHARCQNCGTVVSTRTYERAAERASGLGAGGGAVVGGLLGNQVGSGNGRTLATIAGAVGGAYAGNRVERNMHKTTYTDVRVRMANGGYRVFTEQGNPRFGNGDRVRVQQGRLIRD</sequence>
<dbReference type="Pfam" id="PF05433">
    <property type="entry name" value="Rick_17kDa_Anti"/>
    <property type="match status" value="1"/>
</dbReference>
<comment type="caution">
    <text evidence="5">The sequence shown here is derived from an EMBL/GenBank/DDBJ whole genome shotgun (WGS) entry which is preliminary data.</text>
</comment>
<organism evidence="5 6">
    <name type="scientific">Massilia norwichensis</name>
    <dbReference type="NCBI Taxonomy" id="1442366"/>
    <lineage>
        <taxon>Bacteria</taxon>
        <taxon>Pseudomonadati</taxon>
        <taxon>Pseudomonadota</taxon>
        <taxon>Betaproteobacteria</taxon>
        <taxon>Burkholderiales</taxon>
        <taxon>Oxalobacteraceae</taxon>
        <taxon>Telluria group</taxon>
        <taxon>Massilia</taxon>
    </lineage>
</organism>
<evidence type="ECO:0000256" key="3">
    <source>
        <dbReference type="SAM" id="SignalP"/>
    </source>
</evidence>
<name>A0ABT2A870_9BURK</name>
<dbReference type="RefSeq" id="WP_258846141.1">
    <property type="nucleotide sequence ID" value="NZ_JANUGX010000016.1"/>
</dbReference>
<dbReference type="PANTHER" id="PTHR35603">
    <property type="match status" value="1"/>
</dbReference>
<dbReference type="Proteomes" id="UP001205560">
    <property type="component" value="Unassembled WGS sequence"/>
</dbReference>
<proteinExistence type="predicted"/>
<feature type="signal peptide" evidence="3">
    <location>
        <begin position="1"/>
        <end position="29"/>
    </location>
</feature>
<evidence type="ECO:0000259" key="4">
    <source>
        <dbReference type="Pfam" id="PF05433"/>
    </source>
</evidence>
<keyword evidence="3" id="KW-0732">Signal</keyword>
<comment type="subcellular location">
    <subcellularLocation>
        <location evidence="1">Membrane</location>
    </subcellularLocation>
</comment>
<keyword evidence="2" id="KW-0472">Membrane</keyword>
<protein>
    <submittedName>
        <fullName evidence="5">Glycine zipper 2TM domain-containing protein</fullName>
    </submittedName>
</protein>
<dbReference type="InterPro" id="IPR008816">
    <property type="entry name" value="Gly_zipper_2TM_dom"/>
</dbReference>
<evidence type="ECO:0000256" key="1">
    <source>
        <dbReference type="ARBA" id="ARBA00004370"/>
    </source>
</evidence>
<evidence type="ECO:0000313" key="6">
    <source>
        <dbReference type="Proteomes" id="UP001205560"/>
    </source>
</evidence>
<feature type="domain" description="Glycine zipper 2TM" evidence="4">
    <location>
        <begin position="64"/>
        <end position="104"/>
    </location>
</feature>
<keyword evidence="6" id="KW-1185">Reference proteome</keyword>
<dbReference type="InterPro" id="IPR051407">
    <property type="entry name" value="Bact_OM_lipoprot/Surf_antigen"/>
</dbReference>
<reference evidence="5 6" key="1">
    <citation type="submission" date="2022-08" db="EMBL/GenBank/DDBJ databases">
        <title>Reclassification of Massilia species as members of the genera Telluria, Duganella, Pseudoduganella, Mokoshia gen. nov. and Zemynaea gen. nov. using orthogonal and non-orthogonal genome-based approaches.</title>
        <authorList>
            <person name="Bowman J.P."/>
        </authorList>
    </citation>
    <scope>NUCLEOTIDE SEQUENCE [LARGE SCALE GENOMIC DNA]</scope>
    <source>
        <strain evidence="5 6">LMG 28164</strain>
    </source>
</reference>
<evidence type="ECO:0000313" key="5">
    <source>
        <dbReference type="EMBL" id="MCS0590362.1"/>
    </source>
</evidence>
<evidence type="ECO:0000256" key="2">
    <source>
        <dbReference type="ARBA" id="ARBA00023136"/>
    </source>
</evidence>